<dbReference type="KEGG" id="toc:Toce_1177"/>
<gene>
    <name evidence="2" type="ordered locus">Toce_1177</name>
</gene>
<sequence>MKGNTTSWVVACVGAVVAGVGTMVGGTLGAGITGFGLAHIVLGILDMFRPTVRQ</sequence>
<keyword evidence="1" id="KW-1133">Transmembrane helix</keyword>
<dbReference type="AlphaFoldDB" id="D9S3F8"/>
<protein>
    <submittedName>
        <fullName evidence="2">Uncharacterized protein</fullName>
    </submittedName>
</protein>
<dbReference type="STRING" id="555079.Toce_1177"/>
<keyword evidence="1" id="KW-0812">Transmembrane</keyword>
<feature type="transmembrane region" description="Helical" evidence="1">
    <location>
        <begin position="28"/>
        <end position="48"/>
    </location>
</feature>
<accession>D9S3F8</accession>
<evidence type="ECO:0000313" key="3">
    <source>
        <dbReference type="Proteomes" id="UP000000272"/>
    </source>
</evidence>
<proteinExistence type="predicted"/>
<evidence type="ECO:0000313" key="2">
    <source>
        <dbReference type="EMBL" id="ADL07935.1"/>
    </source>
</evidence>
<reference evidence="2 3" key="1">
    <citation type="journal article" date="2010" name="Stand. Genomic Sci.">
        <title>Complete genome sequence of Thermosediminibacter oceani type strain (JW/IW-1228P).</title>
        <authorList>
            <person name="Pitluck S."/>
            <person name="Yasawong M."/>
            <person name="Munk C."/>
            <person name="Nolan M."/>
            <person name="Lapidus A."/>
            <person name="Lucas S."/>
            <person name="Glavina Del Rio T."/>
            <person name="Tice H."/>
            <person name="Cheng J.F."/>
            <person name="Bruce D."/>
            <person name="Detter C."/>
            <person name="Tapia R."/>
            <person name="Han C."/>
            <person name="Goodwin L."/>
            <person name="Liolios K."/>
            <person name="Ivanova N."/>
            <person name="Mavromatis K."/>
            <person name="Mikhailova N."/>
            <person name="Pati A."/>
            <person name="Chen A."/>
            <person name="Palaniappan K."/>
            <person name="Land M."/>
            <person name="Hauser L."/>
            <person name="Chang Y.J."/>
            <person name="Jeffries C.D."/>
            <person name="Rohde M."/>
            <person name="Spring S."/>
            <person name="Sikorski J."/>
            <person name="Goker M."/>
            <person name="Woyke T."/>
            <person name="Bristow J."/>
            <person name="Eisen J.A."/>
            <person name="Markowitz V."/>
            <person name="Hugenholtz P."/>
            <person name="Kyrpides N.C."/>
            <person name="Klenk H.P."/>
        </authorList>
    </citation>
    <scope>NUCLEOTIDE SEQUENCE [LARGE SCALE GENOMIC DNA]</scope>
    <source>
        <strain evidence="3">ATCC BAA-1034 / DSM 16646 / JW/IW-1228P</strain>
    </source>
</reference>
<keyword evidence="3" id="KW-1185">Reference proteome</keyword>
<dbReference type="EMBL" id="CP002131">
    <property type="protein sequence ID" value="ADL07935.1"/>
    <property type="molecule type" value="Genomic_DNA"/>
</dbReference>
<evidence type="ECO:0000256" key="1">
    <source>
        <dbReference type="SAM" id="Phobius"/>
    </source>
</evidence>
<dbReference type="eggNOG" id="ENOG5033EDM">
    <property type="taxonomic scope" value="Bacteria"/>
</dbReference>
<organism evidence="2 3">
    <name type="scientific">Thermosediminibacter oceani (strain ATCC BAA-1034 / DSM 16646 / JW/IW-1228P)</name>
    <dbReference type="NCBI Taxonomy" id="555079"/>
    <lineage>
        <taxon>Bacteria</taxon>
        <taxon>Bacillati</taxon>
        <taxon>Bacillota</taxon>
        <taxon>Clostridia</taxon>
        <taxon>Thermosediminibacterales</taxon>
        <taxon>Thermosediminibacteraceae</taxon>
        <taxon>Thermosediminibacter</taxon>
    </lineage>
</organism>
<dbReference type="Proteomes" id="UP000000272">
    <property type="component" value="Chromosome"/>
</dbReference>
<dbReference type="HOGENOM" id="CLU_203925_0_0_9"/>
<keyword evidence="1" id="KW-0472">Membrane</keyword>
<name>D9S3F8_THEOJ</name>